<comment type="caution">
    <text evidence="7">The sequence shown here is derived from an EMBL/GenBank/DDBJ whole genome shotgun (WGS) entry which is preliminary data.</text>
</comment>
<dbReference type="InterPro" id="IPR046450">
    <property type="entry name" value="PA_dom_sf"/>
</dbReference>
<dbReference type="Pfam" id="PF02225">
    <property type="entry name" value="PA"/>
    <property type="match status" value="1"/>
</dbReference>
<dbReference type="FunFam" id="3.40.630.10:FF:000101">
    <property type="entry name" value="N-acetylated alpha-linked acidic dipeptidase like 1"/>
    <property type="match status" value="1"/>
</dbReference>
<dbReference type="CDD" id="cd08022">
    <property type="entry name" value="M28_PSMA_like"/>
    <property type="match status" value="1"/>
</dbReference>
<feature type="domain" description="PA" evidence="4">
    <location>
        <begin position="222"/>
        <end position="291"/>
    </location>
</feature>
<evidence type="ECO:0000313" key="7">
    <source>
        <dbReference type="EMBL" id="KAK4519698.1"/>
    </source>
</evidence>
<sequence>MEQISQSLDLNQRSSKRSYSSIEPILIHNDNGHETVPDKSYTGHISWVTDMLGSDKLVAFHEKQRAFRARRKPGTVHFFLATIVFILLVLFGARSYMAASSPSSTAMFEADLFEVLLPTYADLIKEIPSSQSIRDMLHHYASHAHLAGSHNDHELAKWTRDQFAKFGLNNATIETYYPFMNYPTERKLGIVTGSPDLLFLADLQESKDSTPTFHAYSADGNVTGSVVYANYGRLEDFMLLAQKKIELKGTIALMRDGGVPGSIKVQHAETFGCVGALVYTDPADNKDLGPTGVRRASVQYGFVHPGDPSTPGYAATVNATRNETFTNVPRIPSLPISWADALPLLRATQGLGFADPTWVGGIQEMDYFSGPSLAQCNLVNYNELKMKPIWNVMARIPGYEEDEKAIIIGNHRDAWDQGASDPSSGSAVMLELARVFGVLLEQGWKPRRTIILASWDANEFGNIGATEYVEDHLAWLNKNAVAYLDVDHAVTGPHFNAQASPMLNRLLVDVASMVIDPRTSKSVYESWVYRQKKEKDQYDEHSLISPVGKAPGLDTVAFFEHAGISSLSMSFDGDNTLLHSTLDDISWMEQMGDPTYEYHQTMVRLWGLLALRLSSDIVLPLYPMDYALAMKQYLDELTCDEETTTATKKNKHHGNNNHNTNKTSENDLPKLSSALDSLYKTSIKFNNKVQDLNDFVNVANKHGNSHKKWLKKVKSANNRLVKFERVFVENQGLLLDRPWFKHAIYGPSAKSGLMQAFPSIIESRELKDLKKVDETEKSLAYILKNAQSMLSKGKSNKHIRNLYDCDQDDEIVL</sequence>
<dbReference type="InterPro" id="IPR007484">
    <property type="entry name" value="Peptidase_M28"/>
</dbReference>
<feature type="domain" description="Peptidase M28" evidence="6">
    <location>
        <begin position="391"/>
        <end position="586"/>
    </location>
</feature>
<evidence type="ECO:0000259" key="6">
    <source>
        <dbReference type="Pfam" id="PF04389"/>
    </source>
</evidence>
<evidence type="ECO:0000256" key="3">
    <source>
        <dbReference type="SAM" id="Phobius"/>
    </source>
</evidence>
<dbReference type="Gene3D" id="3.40.630.10">
    <property type="entry name" value="Zn peptidases"/>
    <property type="match status" value="1"/>
</dbReference>
<dbReference type="AlphaFoldDB" id="A0AAN7I2W4"/>
<keyword evidence="3" id="KW-0812">Transmembrane</keyword>
<dbReference type="InterPro" id="IPR039373">
    <property type="entry name" value="Peptidase_M28B"/>
</dbReference>
<keyword evidence="8" id="KW-1185">Reference proteome</keyword>
<evidence type="ECO:0000256" key="1">
    <source>
        <dbReference type="ARBA" id="ARBA00005634"/>
    </source>
</evidence>
<keyword evidence="3" id="KW-1133">Transmembrane helix</keyword>
<dbReference type="RefSeq" id="XP_064686364.1">
    <property type="nucleotide sequence ID" value="XM_064829162.1"/>
</dbReference>
<gene>
    <name evidence="7" type="ORF">ATC70_009938</name>
</gene>
<keyword evidence="3" id="KW-0472">Membrane</keyword>
<dbReference type="GeneID" id="89953624"/>
<dbReference type="PANTHER" id="PTHR10404">
    <property type="entry name" value="N-ACETYLATED-ALPHA-LINKED ACIDIC DIPEPTIDASE"/>
    <property type="match status" value="1"/>
</dbReference>
<dbReference type="Pfam" id="PF04253">
    <property type="entry name" value="TFR_dimer"/>
    <property type="match status" value="1"/>
</dbReference>
<name>A0AAN7I2W4_9FUNG</name>
<evidence type="ECO:0000313" key="8">
    <source>
        <dbReference type="Proteomes" id="UP001304243"/>
    </source>
</evidence>
<feature type="transmembrane region" description="Helical" evidence="3">
    <location>
        <begin position="75"/>
        <end position="97"/>
    </location>
</feature>
<dbReference type="SUPFAM" id="SSF52025">
    <property type="entry name" value="PA domain"/>
    <property type="match status" value="1"/>
</dbReference>
<protein>
    <submittedName>
        <fullName evidence="7">Uncharacterized protein</fullName>
    </submittedName>
</protein>
<reference evidence="7 8" key="1">
    <citation type="submission" date="2022-11" db="EMBL/GenBank/DDBJ databases">
        <title>Mucor velutinosus strain NIH1002 WGS.</title>
        <authorList>
            <person name="Subramanian P."/>
            <person name="Mullikin J.C."/>
            <person name="Segre J.A."/>
            <person name="Zelazny A.M."/>
        </authorList>
    </citation>
    <scope>NUCLEOTIDE SEQUENCE [LARGE SCALE GENOMIC DNA]</scope>
    <source>
        <strain evidence="7 8">NIH1002</strain>
    </source>
</reference>
<organism evidence="7 8">
    <name type="scientific">Mucor velutinosus</name>
    <dbReference type="NCBI Taxonomy" id="708070"/>
    <lineage>
        <taxon>Eukaryota</taxon>
        <taxon>Fungi</taxon>
        <taxon>Fungi incertae sedis</taxon>
        <taxon>Mucoromycota</taxon>
        <taxon>Mucoromycotina</taxon>
        <taxon>Mucoromycetes</taxon>
        <taxon>Mucorales</taxon>
        <taxon>Mucorineae</taxon>
        <taxon>Mucoraceae</taxon>
        <taxon>Mucor</taxon>
    </lineage>
</organism>
<dbReference type="Gene3D" id="3.50.30.30">
    <property type="match status" value="1"/>
</dbReference>
<dbReference type="SUPFAM" id="SSF47672">
    <property type="entry name" value="Transferrin receptor-like dimerisation domain"/>
    <property type="match status" value="1"/>
</dbReference>
<dbReference type="Proteomes" id="UP001304243">
    <property type="component" value="Unassembled WGS sequence"/>
</dbReference>
<dbReference type="InterPro" id="IPR003137">
    <property type="entry name" value="PA_domain"/>
</dbReference>
<dbReference type="SUPFAM" id="SSF53187">
    <property type="entry name" value="Zn-dependent exopeptidases"/>
    <property type="match status" value="1"/>
</dbReference>
<proteinExistence type="inferred from homology"/>
<evidence type="ECO:0000259" key="5">
    <source>
        <dbReference type="Pfam" id="PF04253"/>
    </source>
</evidence>
<feature type="domain" description="Transferrin receptor-like dimerisation" evidence="5">
    <location>
        <begin position="667"/>
        <end position="790"/>
    </location>
</feature>
<comment type="similarity">
    <text evidence="1">Belongs to the peptidase M28 family. M28B subfamily.</text>
</comment>
<evidence type="ECO:0000256" key="2">
    <source>
        <dbReference type="SAM" id="MobiDB-lite"/>
    </source>
</evidence>
<feature type="region of interest" description="Disordered" evidence="2">
    <location>
        <begin position="645"/>
        <end position="668"/>
    </location>
</feature>
<dbReference type="GO" id="GO:0004180">
    <property type="term" value="F:carboxypeptidase activity"/>
    <property type="evidence" value="ECO:0007669"/>
    <property type="project" value="TreeGrafter"/>
</dbReference>
<dbReference type="Gene3D" id="1.20.930.40">
    <property type="entry name" value="Transferrin receptor-like, dimerisation domain"/>
    <property type="match status" value="1"/>
</dbReference>
<dbReference type="InterPro" id="IPR007365">
    <property type="entry name" value="TFR-like_dimer_dom"/>
</dbReference>
<dbReference type="EMBL" id="JASEJX010000012">
    <property type="protein sequence ID" value="KAK4519698.1"/>
    <property type="molecule type" value="Genomic_DNA"/>
</dbReference>
<accession>A0AAN7I2W4</accession>
<dbReference type="CDD" id="cd02121">
    <property type="entry name" value="PA_GCPII_like"/>
    <property type="match status" value="1"/>
</dbReference>
<dbReference type="PANTHER" id="PTHR10404:SF46">
    <property type="entry name" value="VACUOLAR PROTEIN SORTING-ASSOCIATED PROTEIN 70"/>
    <property type="match status" value="1"/>
</dbReference>
<dbReference type="Pfam" id="PF04389">
    <property type="entry name" value="Peptidase_M28"/>
    <property type="match status" value="1"/>
</dbReference>
<dbReference type="InterPro" id="IPR036757">
    <property type="entry name" value="TFR-like_dimer_dom_sf"/>
</dbReference>
<evidence type="ECO:0000259" key="4">
    <source>
        <dbReference type="Pfam" id="PF02225"/>
    </source>
</evidence>